<gene>
    <name evidence="2" type="ORF">WCD58_26245</name>
</gene>
<dbReference type="Gene3D" id="3.20.20.140">
    <property type="entry name" value="Metal-dependent hydrolases"/>
    <property type="match status" value="1"/>
</dbReference>
<dbReference type="NCBIfam" id="NF038032">
    <property type="entry name" value="CehA_McbA_metalo"/>
    <property type="match status" value="1"/>
</dbReference>
<proteinExistence type="predicted"/>
<evidence type="ECO:0000256" key="1">
    <source>
        <dbReference type="SAM" id="MobiDB-lite"/>
    </source>
</evidence>
<dbReference type="EMBL" id="JBBEGM010000013">
    <property type="protein sequence ID" value="MEJ2864684.1"/>
    <property type="molecule type" value="Genomic_DNA"/>
</dbReference>
<sequence>MCCDDDEVLDLPAPAIEALAHYRRLRDQRVWDWGDEDLPEFFRLARFSRLGDLTDALAATGGDWPAAIRRVAGETPPPGLVVLDVPSAGAVVPRVGAPRLAIAGRPVTLDVVVDAAVAATVVVAGTPVTVAAGGAAVATVEVDGALAVSCAGSVVDVPGALEVPPAATLRVRSGAWSRWSVVDAAGGGWWPDGVPAKTDAAHRPYFHARDTTLTVPAGELTVTCTRGPEYAPVTTTVAVAGEDAVVDLEPERLVDPAAEGWHSADLHVHLNYSGDLVVTPEQARAMQRGEGLELMNLTAGNLGGAHVYDRALFEATVGEDLWALPDGTVARTSVEFRNDLLGHVHALAPTAPPTRYQTGHPGSEHPHDWPPNAVACAELRAAEASTHYAHPVFAGCGTSDDPYDPFLAPHRTVEARELVADAALGLVDAMEVVSCFADRAGAELYHRLLGCGLRLAAVAGSDVFLSFAHGPGVASNPPGWLRTYADLGGAPVTAEAVRDAIRAGRTLATNGPFVTLSVDGAGPGSVLDARAGSVLEVRARVRGLGAREIVLVGPDGEIAAGEDVVSASVVVDGPLWLAAIARGGPHPQDPQRSVYAHTSPVHVEVGGRRVARVADARWCLGLLDRLEELVVAEGRFDPERREAQLADHRDVLDRARAVYRAVGEP</sequence>
<evidence type="ECO:0000313" key="3">
    <source>
        <dbReference type="Proteomes" id="UP001369736"/>
    </source>
</evidence>
<feature type="region of interest" description="Disordered" evidence="1">
    <location>
        <begin position="349"/>
        <end position="368"/>
    </location>
</feature>
<dbReference type="SUPFAM" id="SSF89550">
    <property type="entry name" value="PHP domain-like"/>
    <property type="match status" value="1"/>
</dbReference>
<keyword evidence="3" id="KW-1185">Reference proteome</keyword>
<dbReference type="Proteomes" id="UP001369736">
    <property type="component" value="Unassembled WGS sequence"/>
</dbReference>
<dbReference type="InterPro" id="IPR016195">
    <property type="entry name" value="Pol/histidinol_Pase-like"/>
</dbReference>
<dbReference type="RefSeq" id="WP_337706051.1">
    <property type="nucleotide sequence ID" value="NZ_JBBEGM010000013.1"/>
</dbReference>
<evidence type="ECO:0000313" key="2">
    <source>
        <dbReference type="EMBL" id="MEJ2864684.1"/>
    </source>
</evidence>
<protein>
    <submittedName>
        <fullName evidence="2">CehA/McbA family metallohydrolase</fullName>
    </submittedName>
</protein>
<reference evidence="2 3" key="1">
    <citation type="submission" date="2024-03" db="EMBL/GenBank/DDBJ databases">
        <title>Actinomycetospora sp. OC33-EN07, a novel actinomycete isolated from wild orchid (Aerides multiflora).</title>
        <authorList>
            <person name="Suriyachadkun C."/>
        </authorList>
    </citation>
    <scope>NUCLEOTIDE SEQUENCE [LARGE SCALE GENOMIC DNA]</scope>
    <source>
        <strain evidence="2 3">OC33-EN07</strain>
    </source>
</reference>
<organism evidence="2 3">
    <name type="scientific">Actinomycetospora flava</name>
    <dbReference type="NCBI Taxonomy" id="3129232"/>
    <lineage>
        <taxon>Bacteria</taxon>
        <taxon>Bacillati</taxon>
        <taxon>Actinomycetota</taxon>
        <taxon>Actinomycetes</taxon>
        <taxon>Pseudonocardiales</taxon>
        <taxon>Pseudonocardiaceae</taxon>
        <taxon>Actinomycetospora</taxon>
    </lineage>
</organism>
<name>A0ABU8MBE9_9PSEU</name>
<comment type="caution">
    <text evidence="2">The sequence shown here is derived from an EMBL/GenBank/DDBJ whole genome shotgun (WGS) entry which is preliminary data.</text>
</comment>
<accession>A0ABU8MBE9</accession>